<dbReference type="Gene3D" id="1.10.1380.10">
    <property type="entry name" value="Neutral endopeptidase , domain2"/>
    <property type="match status" value="1"/>
</dbReference>
<dbReference type="InterPro" id="IPR024079">
    <property type="entry name" value="MetalloPept_cat_dom_sf"/>
</dbReference>
<keyword evidence="3" id="KW-1133">Transmembrane helix</keyword>
<dbReference type="InterPro" id="IPR042089">
    <property type="entry name" value="Peptidase_M13_dom_2"/>
</dbReference>
<dbReference type="SUPFAM" id="SSF55486">
    <property type="entry name" value="Metalloproteases ('zincins'), catalytic domain"/>
    <property type="match status" value="1"/>
</dbReference>
<keyword evidence="6" id="KW-1185">Reference proteome</keyword>
<sequence>MSVPTTMPVSSPPPGVCGNSSDSVRDESRRSLPALVALVVMAMACVALSLLALWTRLMVTLNKPRRTVCLSQACVALNDMLTASANASVNPCDDFYGHVCGGWAESASVYERHLSLFVDQVVTTLVQAGTSRVRGQTKQAAVLLQSCLAIVEDGRDELDAFRNKLEQLGVVWPLSEDDKTDGIAVVAAKVFKAFQISPLLTVRKRRSKAGKDVLHIEPGNVLPRWLKRRALLVKEGTYRSYFERATKLYANASTHQMNFTFFSYLEDRFIAKVTSADHDSAEVTEFDSVRELSRYVDPRRLQQLEAFLERDLKLPSTAKVRMRAVKYLRHILNAAEWLGKWPSQMYLNWCVLQAMWRFISKPLSELWHQSVNATSDTVVEHPSHADCLELTESLLGWAVFGEFVRTHGAPSAQDGMQAIAKKVANALVSQVRRGRWSIIAEGISFDASDFEVALYHSERLGGARLTGAFDKVALNASLLQNWLNIAKASAYVPDEELKGMSSSYIQHLRESEGYELFDSRTSAIRIPPLFPMLPLYHQESTIAANYGAIGTLLGVAGVRLFLSRLPPDSPAFSKAEEKLECFASSASSGRLPPSRGRQHIHLAAVVDLVWEVFTSVNAWSADGNHLLNYTSEATFFVVMCHLLCRVRASLRVQMSCNEAVKNSRSFGEVFNCSVGTPMNPRSKCQFFSYA</sequence>
<comment type="similarity">
    <text evidence="1">Belongs to the peptidase M13 family.</text>
</comment>
<evidence type="ECO:0000256" key="3">
    <source>
        <dbReference type="SAM" id="Phobius"/>
    </source>
</evidence>
<dbReference type="Pfam" id="PF05649">
    <property type="entry name" value="Peptidase_M13_N"/>
    <property type="match status" value="1"/>
</dbReference>
<gene>
    <name evidence="5" type="ORF">V5799_028922</name>
</gene>
<proteinExistence type="inferred from homology"/>
<evidence type="ECO:0000313" key="6">
    <source>
        <dbReference type="Proteomes" id="UP001321473"/>
    </source>
</evidence>
<organism evidence="5 6">
    <name type="scientific">Amblyomma americanum</name>
    <name type="common">Lone star tick</name>
    <dbReference type="NCBI Taxonomy" id="6943"/>
    <lineage>
        <taxon>Eukaryota</taxon>
        <taxon>Metazoa</taxon>
        <taxon>Ecdysozoa</taxon>
        <taxon>Arthropoda</taxon>
        <taxon>Chelicerata</taxon>
        <taxon>Arachnida</taxon>
        <taxon>Acari</taxon>
        <taxon>Parasitiformes</taxon>
        <taxon>Ixodida</taxon>
        <taxon>Ixodoidea</taxon>
        <taxon>Ixodidae</taxon>
        <taxon>Amblyomminae</taxon>
        <taxon>Amblyomma</taxon>
    </lineage>
</organism>
<comment type="caution">
    <text evidence="5">The sequence shown here is derived from an EMBL/GenBank/DDBJ whole genome shotgun (WGS) entry which is preliminary data.</text>
</comment>
<dbReference type="PANTHER" id="PTHR11733">
    <property type="entry name" value="ZINC METALLOPROTEASE FAMILY M13 NEPRILYSIN-RELATED"/>
    <property type="match status" value="1"/>
</dbReference>
<dbReference type="AlphaFoldDB" id="A0AAQ4DBG9"/>
<evidence type="ECO:0000256" key="1">
    <source>
        <dbReference type="ARBA" id="ARBA00007357"/>
    </source>
</evidence>
<keyword evidence="3" id="KW-0472">Membrane</keyword>
<dbReference type="EMBL" id="JARKHS020032577">
    <property type="protein sequence ID" value="KAK8759809.1"/>
    <property type="molecule type" value="Genomic_DNA"/>
</dbReference>
<accession>A0AAQ4DBG9</accession>
<evidence type="ECO:0000256" key="2">
    <source>
        <dbReference type="SAM" id="MobiDB-lite"/>
    </source>
</evidence>
<dbReference type="GO" id="GO:0005886">
    <property type="term" value="C:plasma membrane"/>
    <property type="evidence" value="ECO:0007669"/>
    <property type="project" value="TreeGrafter"/>
</dbReference>
<dbReference type="InterPro" id="IPR000718">
    <property type="entry name" value="Peptidase_M13"/>
</dbReference>
<evidence type="ECO:0000313" key="5">
    <source>
        <dbReference type="EMBL" id="KAK8759809.1"/>
    </source>
</evidence>
<feature type="region of interest" description="Disordered" evidence="2">
    <location>
        <begin position="1"/>
        <end position="25"/>
    </location>
</feature>
<reference evidence="5 6" key="1">
    <citation type="journal article" date="2023" name="Arcadia Sci">
        <title>De novo assembly of a long-read Amblyomma americanum tick genome.</title>
        <authorList>
            <person name="Chou S."/>
            <person name="Poskanzer K.E."/>
            <person name="Rollins M."/>
            <person name="Thuy-Boun P.S."/>
        </authorList>
    </citation>
    <scope>NUCLEOTIDE SEQUENCE [LARGE SCALE GENOMIC DNA]</scope>
    <source>
        <strain evidence="5">F_SG_1</strain>
        <tissue evidence="5">Salivary glands</tissue>
    </source>
</reference>
<dbReference type="GO" id="GO:0004222">
    <property type="term" value="F:metalloendopeptidase activity"/>
    <property type="evidence" value="ECO:0007669"/>
    <property type="project" value="InterPro"/>
</dbReference>
<protein>
    <recommendedName>
        <fullName evidence="4">Peptidase M13 N-terminal domain-containing protein</fullName>
    </recommendedName>
</protein>
<keyword evidence="3" id="KW-0812">Transmembrane</keyword>
<dbReference type="Gene3D" id="3.40.390.10">
    <property type="entry name" value="Collagenase (Catalytic Domain)"/>
    <property type="match status" value="2"/>
</dbReference>
<dbReference type="PANTHER" id="PTHR11733:SF241">
    <property type="entry name" value="GH26575P-RELATED"/>
    <property type="match status" value="1"/>
</dbReference>
<feature type="domain" description="Peptidase M13 N-terminal" evidence="4">
    <location>
        <begin position="91"/>
        <end position="436"/>
    </location>
</feature>
<name>A0AAQ4DBG9_AMBAM</name>
<dbReference type="InterPro" id="IPR008753">
    <property type="entry name" value="Peptidase_M13_N"/>
</dbReference>
<dbReference type="Proteomes" id="UP001321473">
    <property type="component" value="Unassembled WGS sequence"/>
</dbReference>
<dbReference type="PROSITE" id="PS51885">
    <property type="entry name" value="NEPRILYSIN"/>
    <property type="match status" value="1"/>
</dbReference>
<feature type="transmembrane region" description="Helical" evidence="3">
    <location>
        <begin position="32"/>
        <end position="55"/>
    </location>
</feature>
<dbReference type="GO" id="GO:0016485">
    <property type="term" value="P:protein processing"/>
    <property type="evidence" value="ECO:0007669"/>
    <property type="project" value="TreeGrafter"/>
</dbReference>
<evidence type="ECO:0000259" key="4">
    <source>
        <dbReference type="Pfam" id="PF05649"/>
    </source>
</evidence>